<proteinExistence type="predicted"/>
<dbReference type="Proteomes" id="UP000814140">
    <property type="component" value="Unassembled WGS sequence"/>
</dbReference>
<reference evidence="1" key="2">
    <citation type="journal article" date="2022" name="New Phytol.">
        <title>Evolutionary transition to the ectomycorrhizal habit in the genomes of a hyperdiverse lineage of mushroom-forming fungi.</title>
        <authorList>
            <person name="Looney B."/>
            <person name="Miyauchi S."/>
            <person name="Morin E."/>
            <person name="Drula E."/>
            <person name="Courty P.E."/>
            <person name="Kohler A."/>
            <person name="Kuo A."/>
            <person name="LaButti K."/>
            <person name="Pangilinan J."/>
            <person name="Lipzen A."/>
            <person name="Riley R."/>
            <person name="Andreopoulos W."/>
            <person name="He G."/>
            <person name="Johnson J."/>
            <person name="Nolan M."/>
            <person name="Tritt A."/>
            <person name="Barry K.W."/>
            <person name="Grigoriev I.V."/>
            <person name="Nagy L.G."/>
            <person name="Hibbett D."/>
            <person name="Henrissat B."/>
            <person name="Matheny P.B."/>
            <person name="Labbe J."/>
            <person name="Martin F.M."/>
        </authorList>
    </citation>
    <scope>NUCLEOTIDE SEQUENCE</scope>
    <source>
        <strain evidence="1">HHB10654</strain>
    </source>
</reference>
<sequence length="73" mass="8448">MGRSVALDFEQGSGNLFDGNELMPPRTLPPRWPRVNMQRHQTQMNGHRRSQFKLSRTPRRSVRLGSRLFELGG</sequence>
<accession>A0ACB8T4A9</accession>
<gene>
    <name evidence="1" type="ORF">BV25DRAFT_486760</name>
</gene>
<protein>
    <submittedName>
        <fullName evidence="1">Uncharacterized protein</fullName>
    </submittedName>
</protein>
<reference evidence="1" key="1">
    <citation type="submission" date="2021-03" db="EMBL/GenBank/DDBJ databases">
        <authorList>
            <consortium name="DOE Joint Genome Institute"/>
            <person name="Ahrendt S."/>
            <person name="Looney B.P."/>
            <person name="Miyauchi S."/>
            <person name="Morin E."/>
            <person name="Drula E."/>
            <person name="Courty P.E."/>
            <person name="Chicoki N."/>
            <person name="Fauchery L."/>
            <person name="Kohler A."/>
            <person name="Kuo A."/>
            <person name="Labutti K."/>
            <person name="Pangilinan J."/>
            <person name="Lipzen A."/>
            <person name="Riley R."/>
            <person name="Andreopoulos W."/>
            <person name="He G."/>
            <person name="Johnson J."/>
            <person name="Barry K.W."/>
            <person name="Grigoriev I.V."/>
            <person name="Nagy L."/>
            <person name="Hibbett D."/>
            <person name="Henrissat B."/>
            <person name="Matheny P.B."/>
            <person name="Labbe J."/>
            <person name="Martin F."/>
        </authorList>
    </citation>
    <scope>NUCLEOTIDE SEQUENCE</scope>
    <source>
        <strain evidence="1">HHB10654</strain>
    </source>
</reference>
<comment type="caution">
    <text evidence="1">The sequence shown here is derived from an EMBL/GenBank/DDBJ whole genome shotgun (WGS) entry which is preliminary data.</text>
</comment>
<dbReference type="EMBL" id="MU277205">
    <property type="protein sequence ID" value="KAI0062941.1"/>
    <property type="molecule type" value="Genomic_DNA"/>
</dbReference>
<organism evidence="1 2">
    <name type="scientific">Artomyces pyxidatus</name>
    <dbReference type="NCBI Taxonomy" id="48021"/>
    <lineage>
        <taxon>Eukaryota</taxon>
        <taxon>Fungi</taxon>
        <taxon>Dikarya</taxon>
        <taxon>Basidiomycota</taxon>
        <taxon>Agaricomycotina</taxon>
        <taxon>Agaricomycetes</taxon>
        <taxon>Russulales</taxon>
        <taxon>Auriscalpiaceae</taxon>
        <taxon>Artomyces</taxon>
    </lineage>
</organism>
<name>A0ACB8T4A9_9AGAM</name>
<keyword evidence="2" id="KW-1185">Reference proteome</keyword>
<evidence type="ECO:0000313" key="2">
    <source>
        <dbReference type="Proteomes" id="UP000814140"/>
    </source>
</evidence>
<evidence type="ECO:0000313" key="1">
    <source>
        <dbReference type="EMBL" id="KAI0062941.1"/>
    </source>
</evidence>